<dbReference type="InterPro" id="IPR028468">
    <property type="entry name" value="Smc1_ABC"/>
</dbReference>
<dbReference type="GO" id="GO:0008278">
    <property type="term" value="C:cohesin complex"/>
    <property type="evidence" value="ECO:0007669"/>
    <property type="project" value="InterPro"/>
</dbReference>
<keyword evidence="14" id="KW-1185">Reference proteome</keyword>
<protein>
    <recommendedName>
        <fullName evidence="12">RecF/RecN/SMC N-terminal domain-containing protein</fullName>
    </recommendedName>
</protein>
<evidence type="ECO:0000313" key="14">
    <source>
        <dbReference type="Proteomes" id="UP000467840"/>
    </source>
</evidence>
<evidence type="ECO:0000256" key="4">
    <source>
        <dbReference type="ARBA" id="ARBA00022454"/>
    </source>
</evidence>
<dbReference type="EMBL" id="JAAGAX010000017">
    <property type="protein sequence ID" value="KAF2286823.1"/>
    <property type="molecule type" value="Genomic_DNA"/>
</dbReference>
<dbReference type="CDD" id="cd03275">
    <property type="entry name" value="ABC_SMC1_euk"/>
    <property type="match status" value="1"/>
</dbReference>
<feature type="domain" description="RecF/RecN/SMC N-terminal" evidence="12">
    <location>
        <begin position="10"/>
        <end position="138"/>
    </location>
</feature>
<dbReference type="GO" id="GO:0005634">
    <property type="term" value="C:nucleus"/>
    <property type="evidence" value="ECO:0007669"/>
    <property type="project" value="UniProtKB-SubCell"/>
</dbReference>
<keyword evidence="4" id="KW-0158">Chromosome</keyword>
<dbReference type="Gene3D" id="3.40.50.300">
    <property type="entry name" value="P-loop containing nucleotide triphosphate hydrolases"/>
    <property type="match status" value="1"/>
</dbReference>
<dbReference type="InterPro" id="IPR027417">
    <property type="entry name" value="P-loop_NTPase"/>
</dbReference>
<dbReference type="InterPro" id="IPR003395">
    <property type="entry name" value="RecF/RecN/SMC_N"/>
</dbReference>
<organism evidence="13 14">
    <name type="scientific">Hevea brasiliensis</name>
    <name type="common">Para rubber tree</name>
    <name type="synonym">Siphonia brasiliensis</name>
    <dbReference type="NCBI Taxonomy" id="3981"/>
    <lineage>
        <taxon>Eukaryota</taxon>
        <taxon>Viridiplantae</taxon>
        <taxon>Streptophyta</taxon>
        <taxon>Embryophyta</taxon>
        <taxon>Tracheophyta</taxon>
        <taxon>Spermatophyta</taxon>
        <taxon>Magnoliopsida</taxon>
        <taxon>eudicotyledons</taxon>
        <taxon>Gunneridae</taxon>
        <taxon>Pentapetalae</taxon>
        <taxon>rosids</taxon>
        <taxon>fabids</taxon>
        <taxon>Malpighiales</taxon>
        <taxon>Euphorbiaceae</taxon>
        <taxon>Crotonoideae</taxon>
        <taxon>Micrandreae</taxon>
        <taxon>Hevea</taxon>
    </lineage>
</organism>
<dbReference type="Pfam" id="PF02463">
    <property type="entry name" value="SMC_N"/>
    <property type="match status" value="1"/>
</dbReference>
<comment type="subcellular location">
    <subcellularLocation>
        <location evidence="2">Chromosome</location>
    </subcellularLocation>
    <subcellularLocation>
        <location evidence="1">Nucleus</location>
    </subcellularLocation>
</comment>
<gene>
    <name evidence="13" type="ORF">GH714_030535</name>
</gene>
<dbReference type="GO" id="GO:0051301">
    <property type="term" value="P:cell division"/>
    <property type="evidence" value="ECO:0007669"/>
    <property type="project" value="UniProtKB-KW"/>
</dbReference>
<keyword evidence="5" id="KW-0132">Cell division</keyword>
<dbReference type="GO" id="GO:0003677">
    <property type="term" value="F:DNA binding"/>
    <property type="evidence" value="ECO:0007669"/>
    <property type="project" value="TreeGrafter"/>
</dbReference>
<evidence type="ECO:0000256" key="3">
    <source>
        <dbReference type="ARBA" id="ARBA00005597"/>
    </source>
</evidence>
<name>A0A6A6KFG7_HEVBR</name>
<evidence type="ECO:0000256" key="7">
    <source>
        <dbReference type="ARBA" id="ARBA00023054"/>
    </source>
</evidence>
<keyword evidence="7 10" id="KW-0175">Coiled coil</keyword>
<dbReference type="Gene3D" id="1.10.287.1490">
    <property type="match status" value="1"/>
</dbReference>
<evidence type="ECO:0000256" key="5">
    <source>
        <dbReference type="ARBA" id="ARBA00022618"/>
    </source>
</evidence>
<dbReference type="FunFam" id="3.40.50.300:FF:000564">
    <property type="entry name" value="Structural maintenance of chromosomes 1A"/>
    <property type="match status" value="1"/>
</dbReference>
<evidence type="ECO:0000256" key="2">
    <source>
        <dbReference type="ARBA" id="ARBA00004286"/>
    </source>
</evidence>
<dbReference type="GO" id="GO:0005524">
    <property type="term" value="F:ATP binding"/>
    <property type="evidence" value="ECO:0007669"/>
    <property type="project" value="InterPro"/>
</dbReference>
<proteinExistence type="inferred from homology"/>
<keyword evidence="6" id="KW-0498">Mitosis</keyword>
<feature type="compositionally biased region" description="Basic and acidic residues" evidence="11">
    <location>
        <begin position="324"/>
        <end position="345"/>
    </location>
</feature>
<dbReference type="Proteomes" id="UP000467840">
    <property type="component" value="Chromosome 3"/>
</dbReference>
<evidence type="ECO:0000256" key="9">
    <source>
        <dbReference type="ARBA" id="ARBA00023306"/>
    </source>
</evidence>
<evidence type="ECO:0000256" key="8">
    <source>
        <dbReference type="ARBA" id="ARBA00023242"/>
    </source>
</evidence>
<dbReference type="GO" id="GO:0016887">
    <property type="term" value="F:ATP hydrolysis activity"/>
    <property type="evidence" value="ECO:0007669"/>
    <property type="project" value="InterPro"/>
</dbReference>
<dbReference type="PANTHER" id="PTHR18937">
    <property type="entry name" value="STRUCTURAL MAINTENANCE OF CHROMOSOMES SMC FAMILY MEMBER"/>
    <property type="match status" value="1"/>
</dbReference>
<evidence type="ECO:0000259" key="12">
    <source>
        <dbReference type="Pfam" id="PF02463"/>
    </source>
</evidence>
<evidence type="ECO:0000256" key="6">
    <source>
        <dbReference type="ARBA" id="ARBA00022776"/>
    </source>
</evidence>
<comment type="caution">
    <text evidence="13">The sequence shown here is derived from an EMBL/GenBank/DDBJ whole genome shotgun (WGS) entry which is preliminary data.</text>
</comment>
<comment type="similarity">
    <text evidence="3">Belongs to the SMC family. SMC1 subfamily.</text>
</comment>
<keyword evidence="9" id="KW-0131">Cell cycle</keyword>
<sequence length="453" mass="52831">MPSMISSGKILQLEMENFKSYKGLQTIGPFKDFTAIIGPNGAGKSNLMDAISFVLGVRTGQLRGAQLKDLIYAYDDREKEQKGRRAFVRLVYLLANGSELHFTRTITSAGGSEYRIDGKVVNWDEYNARLRSLGILVKARNFLVFQGDVESIASKNPKELTALLEQISGSEELKREYEDLEEKKASAEEKSALAYQNKRTVVMERKQKKEQKEEAEKHLRLQDQLKALKKEHFLWQLFIIDKDIKKMNDDLEAEKRNREGVMQELEKFEFEASKKKKEQVKYLKEIAQCEKKIAERSSKIDKNQPELLKLNEEMSRINSKIKSNRKELDKKREERRKHSDEIDELQKGIQDLAAKLEDLHEKSRDGGEKLPLADSQLTEYFRIKEDAGMKTVKLRDEKEVLDRQQHADMEAQKNLEENLQQLINREHELDAQEAQMRARQKRFMILPQRIRRS</sequence>
<evidence type="ECO:0000313" key="13">
    <source>
        <dbReference type="EMBL" id="KAF2286823.1"/>
    </source>
</evidence>
<reference evidence="13 14" key="1">
    <citation type="journal article" date="2020" name="Mol. Plant">
        <title>The Chromosome-Based Rubber Tree Genome Provides New Insights into Spurge Genome Evolution and Rubber Biosynthesis.</title>
        <authorList>
            <person name="Liu J."/>
            <person name="Shi C."/>
            <person name="Shi C.C."/>
            <person name="Li W."/>
            <person name="Zhang Q.J."/>
            <person name="Zhang Y."/>
            <person name="Li K."/>
            <person name="Lu H.F."/>
            <person name="Shi C."/>
            <person name="Zhu S.T."/>
            <person name="Xiao Z.Y."/>
            <person name="Nan H."/>
            <person name="Yue Y."/>
            <person name="Zhu X.G."/>
            <person name="Wu Y."/>
            <person name="Hong X.N."/>
            <person name="Fan G.Y."/>
            <person name="Tong Y."/>
            <person name="Zhang D."/>
            <person name="Mao C.L."/>
            <person name="Liu Y.L."/>
            <person name="Hao S.J."/>
            <person name="Liu W.Q."/>
            <person name="Lv M.Q."/>
            <person name="Zhang H.B."/>
            <person name="Liu Y."/>
            <person name="Hu-Tang G.R."/>
            <person name="Wang J.P."/>
            <person name="Wang J.H."/>
            <person name="Sun Y.H."/>
            <person name="Ni S.B."/>
            <person name="Chen W.B."/>
            <person name="Zhang X.C."/>
            <person name="Jiao Y.N."/>
            <person name="Eichler E.E."/>
            <person name="Li G.H."/>
            <person name="Liu X."/>
            <person name="Gao L.Z."/>
        </authorList>
    </citation>
    <scope>NUCLEOTIDE SEQUENCE [LARGE SCALE GENOMIC DNA]</scope>
    <source>
        <strain evidence="14">cv. GT1</strain>
        <tissue evidence="13">Leaf</tissue>
    </source>
</reference>
<evidence type="ECO:0000256" key="1">
    <source>
        <dbReference type="ARBA" id="ARBA00004123"/>
    </source>
</evidence>
<feature type="region of interest" description="Disordered" evidence="11">
    <location>
        <begin position="321"/>
        <end position="345"/>
    </location>
</feature>
<evidence type="ECO:0000256" key="10">
    <source>
        <dbReference type="SAM" id="Coils"/>
    </source>
</evidence>
<feature type="coiled-coil region" evidence="10">
    <location>
        <begin position="163"/>
        <end position="271"/>
    </location>
</feature>
<dbReference type="PANTHER" id="PTHR18937:SF12">
    <property type="entry name" value="STRUCTURAL MAINTENANCE OF CHROMOSOMES PROTEIN"/>
    <property type="match status" value="1"/>
</dbReference>
<dbReference type="AlphaFoldDB" id="A0A6A6KFG7"/>
<keyword evidence="8" id="KW-0539">Nucleus</keyword>
<dbReference type="SUPFAM" id="SSF52540">
    <property type="entry name" value="P-loop containing nucleoside triphosphate hydrolases"/>
    <property type="match status" value="1"/>
</dbReference>
<dbReference type="GO" id="GO:0007062">
    <property type="term" value="P:sister chromatid cohesion"/>
    <property type="evidence" value="ECO:0007669"/>
    <property type="project" value="InterPro"/>
</dbReference>
<accession>A0A6A6KFG7</accession>
<evidence type="ECO:0000256" key="11">
    <source>
        <dbReference type="SAM" id="MobiDB-lite"/>
    </source>
</evidence>